<feature type="chain" id="PRO_5045344339" description="Lipoprotein" evidence="1">
    <location>
        <begin position="23"/>
        <end position="90"/>
    </location>
</feature>
<organism evidence="2 3">
    <name type="scientific">Pyxidicoccus parkwayensis</name>
    <dbReference type="NCBI Taxonomy" id="2813578"/>
    <lineage>
        <taxon>Bacteria</taxon>
        <taxon>Pseudomonadati</taxon>
        <taxon>Myxococcota</taxon>
        <taxon>Myxococcia</taxon>
        <taxon>Myxococcales</taxon>
        <taxon>Cystobacterineae</taxon>
        <taxon>Myxococcaceae</taxon>
        <taxon>Pyxidicoccus</taxon>
    </lineage>
</organism>
<evidence type="ECO:0000313" key="2">
    <source>
        <dbReference type="EMBL" id="QSQ23926.1"/>
    </source>
</evidence>
<feature type="signal peptide" evidence="1">
    <location>
        <begin position="1"/>
        <end position="22"/>
    </location>
</feature>
<keyword evidence="3" id="KW-1185">Reference proteome</keyword>
<evidence type="ECO:0000256" key="1">
    <source>
        <dbReference type="SAM" id="SignalP"/>
    </source>
</evidence>
<name>A0ABX7P1M7_9BACT</name>
<dbReference type="Proteomes" id="UP000662747">
    <property type="component" value="Chromosome"/>
</dbReference>
<accession>A0ABX7P1M7</accession>
<protein>
    <recommendedName>
        <fullName evidence="4">Lipoprotein</fullName>
    </recommendedName>
</protein>
<proteinExistence type="predicted"/>
<dbReference type="EMBL" id="CP071090">
    <property type="protein sequence ID" value="QSQ23926.1"/>
    <property type="molecule type" value="Genomic_DNA"/>
</dbReference>
<sequence>MNRNTLILLGVFALGCAAGMHADSRAQAQSFPTPTTVRKWQQFCEDRVAAGADLNNFLSQKGAEGWELVSTTEHQEVFKSLLVCMKRPVD</sequence>
<dbReference type="PROSITE" id="PS51257">
    <property type="entry name" value="PROKAR_LIPOPROTEIN"/>
    <property type="match status" value="1"/>
</dbReference>
<keyword evidence="1" id="KW-0732">Signal</keyword>
<evidence type="ECO:0000313" key="3">
    <source>
        <dbReference type="Proteomes" id="UP000662747"/>
    </source>
</evidence>
<dbReference type="RefSeq" id="WP_206725497.1">
    <property type="nucleotide sequence ID" value="NZ_CP071090.1"/>
</dbReference>
<evidence type="ECO:0008006" key="4">
    <source>
        <dbReference type="Google" id="ProtNLM"/>
    </source>
</evidence>
<gene>
    <name evidence="2" type="ORF">JY651_02775</name>
</gene>
<reference evidence="2 3" key="1">
    <citation type="submission" date="2021-02" db="EMBL/GenBank/DDBJ databases">
        <title>De Novo genome assembly of isolated myxobacteria.</title>
        <authorList>
            <person name="Stevens D.C."/>
        </authorList>
    </citation>
    <scope>NUCLEOTIDE SEQUENCE [LARGE SCALE GENOMIC DNA]</scope>
    <source>
        <strain evidence="3">SCPEA02</strain>
    </source>
</reference>